<evidence type="ECO:0000256" key="4">
    <source>
        <dbReference type="ARBA" id="ARBA00023163"/>
    </source>
</evidence>
<dbReference type="Proteomes" id="UP000285324">
    <property type="component" value="Unassembled WGS sequence"/>
</dbReference>
<dbReference type="RefSeq" id="WP_118932029.1">
    <property type="nucleotide sequence ID" value="NZ_CP061008.1"/>
</dbReference>
<evidence type="ECO:0000259" key="5">
    <source>
        <dbReference type="PROSITE" id="PS50931"/>
    </source>
</evidence>
<organism evidence="6 7">
    <name type="scientific">Alcaligenes xylosoxydans xylosoxydans</name>
    <name type="common">Achromobacter xylosoxidans</name>
    <dbReference type="NCBI Taxonomy" id="85698"/>
    <lineage>
        <taxon>Bacteria</taxon>
        <taxon>Pseudomonadati</taxon>
        <taxon>Pseudomonadota</taxon>
        <taxon>Betaproteobacteria</taxon>
        <taxon>Burkholderiales</taxon>
        <taxon>Alcaligenaceae</taxon>
        <taxon>Achromobacter</taxon>
    </lineage>
</organism>
<dbReference type="PROSITE" id="PS50931">
    <property type="entry name" value="HTH_LYSR"/>
    <property type="match status" value="1"/>
</dbReference>
<evidence type="ECO:0000256" key="3">
    <source>
        <dbReference type="ARBA" id="ARBA00023125"/>
    </source>
</evidence>
<dbReference type="OrthoDB" id="646694at2"/>
<dbReference type="GO" id="GO:0032993">
    <property type="term" value="C:protein-DNA complex"/>
    <property type="evidence" value="ECO:0007669"/>
    <property type="project" value="TreeGrafter"/>
</dbReference>
<keyword evidence="3" id="KW-0238">DNA-binding</keyword>
<protein>
    <submittedName>
        <fullName evidence="6">LysR family transcriptional regulator</fullName>
    </submittedName>
</protein>
<dbReference type="FunFam" id="1.10.10.10:FF:000001">
    <property type="entry name" value="LysR family transcriptional regulator"/>
    <property type="match status" value="1"/>
</dbReference>
<sequence>MDLRQFDCFLAVADKLHFGRAAEALHMSQSSVSEAVKALEKTLGAPLFERSSRRVALTPLGVTLQLGAGPAVVMLKAALDDCKRQAAGKPRHLRIGFLGGGFYELYRPLVSEFKAAHPNVELEFVELTYVTHYAAVADGSVDIAFCRLPLGADGLCHGPIVLRDQRMLCVPLDHPFAEATLLDPELLAEERLVRMVPGSVNQEWQDYHFPRHTPKGKPIGDGPVVRTIREGIAAVNTRVGLLMLTKRAASYYATPEIAFVEIDLPAMPSALVRRVDDHRPILQDLEALLLRIAERHGVAA</sequence>
<dbReference type="PANTHER" id="PTHR30346">
    <property type="entry name" value="TRANSCRIPTIONAL DUAL REGULATOR HCAR-RELATED"/>
    <property type="match status" value="1"/>
</dbReference>
<dbReference type="InterPro" id="IPR036390">
    <property type="entry name" value="WH_DNA-bd_sf"/>
</dbReference>
<evidence type="ECO:0000313" key="6">
    <source>
        <dbReference type="EMBL" id="RPJ92766.1"/>
    </source>
</evidence>
<dbReference type="Pfam" id="PF03466">
    <property type="entry name" value="LysR_substrate"/>
    <property type="match status" value="1"/>
</dbReference>
<name>A0A424WHL5_ALCXX</name>
<comment type="caution">
    <text evidence="6">The sequence shown here is derived from an EMBL/GenBank/DDBJ whole genome shotgun (WGS) entry which is preliminary data.</text>
</comment>
<dbReference type="AlphaFoldDB" id="A0A424WHL5"/>
<dbReference type="InterPro" id="IPR005119">
    <property type="entry name" value="LysR_subst-bd"/>
</dbReference>
<keyword evidence="4" id="KW-0804">Transcription</keyword>
<accession>A0A424WHL5</accession>
<dbReference type="Pfam" id="PF00126">
    <property type="entry name" value="HTH_1"/>
    <property type="match status" value="1"/>
</dbReference>
<evidence type="ECO:0000313" key="7">
    <source>
        <dbReference type="Proteomes" id="UP000285324"/>
    </source>
</evidence>
<gene>
    <name evidence="6" type="ORF">DY367_06520</name>
</gene>
<proteinExistence type="inferred from homology"/>
<comment type="similarity">
    <text evidence="1">Belongs to the LysR transcriptional regulatory family.</text>
</comment>
<dbReference type="InterPro" id="IPR036388">
    <property type="entry name" value="WH-like_DNA-bd_sf"/>
</dbReference>
<evidence type="ECO:0000256" key="2">
    <source>
        <dbReference type="ARBA" id="ARBA00023015"/>
    </source>
</evidence>
<evidence type="ECO:0000256" key="1">
    <source>
        <dbReference type="ARBA" id="ARBA00009437"/>
    </source>
</evidence>
<dbReference type="SUPFAM" id="SSF53850">
    <property type="entry name" value="Periplasmic binding protein-like II"/>
    <property type="match status" value="1"/>
</dbReference>
<dbReference type="Gene3D" id="3.40.190.10">
    <property type="entry name" value="Periplasmic binding protein-like II"/>
    <property type="match status" value="2"/>
</dbReference>
<dbReference type="Gene3D" id="1.10.10.10">
    <property type="entry name" value="Winged helix-like DNA-binding domain superfamily/Winged helix DNA-binding domain"/>
    <property type="match status" value="1"/>
</dbReference>
<dbReference type="GO" id="GO:0003677">
    <property type="term" value="F:DNA binding"/>
    <property type="evidence" value="ECO:0007669"/>
    <property type="project" value="UniProtKB-KW"/>
</dbReference>
<dbReference type="EMBL" id="QVXO01000006">
    <property type="protein sequence ID" value="RPJ92766.1"/>
    <property type="molecule type" value="Genomic_DNA"/>
</dbReference>
<dbReference type="PRINTS" id="PR00039">
    <property type="entry name" value="HTHLYSR"/>
</dbReference>
<dbReference type="GO" id="GO:0003700">
    <property type="term" value="F:DNA-binding transcription factor activity"/>
    <property type="evidence" value="ECO:0007669"/>
    <property type="project" value="InterPro"/>
</dbReference>
<dbReference type="SUPFAM" id="SSF46785">
    <property type="entry name" value="Winged helix' DNA-binding domain"/>
    <property type="match status" value="1"/>
</dbReference>
<dbReference type="InterPro" id="IPR000847">
    <property type="entry name" value="LysR_HTH_N"/>
</dbReference>
<dbReference type="CDD" id="cd08414">
    <property type="entry name" value="PBP2_LTTR_aromatics_like"/>
    <property type="match status" value="1"/>
</dbReference>
<reference evidence="6 7" key="1">
    <citation type="submission" date="2018-08" db="EMBL/GenBank/DDBJ databases">
        <title>Achromobacter xylosoxidans Genome sequencing and assembly.</title>
        <authorList>
            <person name="Wang R."/>
            <person name="Rensing C."/>
            <person name="Li Y."/>
        </authorList>
    </citation>
    <scope>NUCLEOTIDE SEQUENCE [LARGE SCALE GENOMIC DNA]</scope>
    <source>
        <strain evidence="6 7">GD003A</strain>
    </source>
</reference>
<dbReference type="PANTHER" id="PTHR30346:SF0">
    <property type="entry name" value="HCA OPERON TRANSCRIPTIONAL ACTIVATOR HCAR"/>
    <property type="match status" value="1"/>
</dbReference>
<feature type="domain" description="HTH lysR-type" evidence="5">
    <location>
        <begin position="1"/>
        <end position="58"/>
    </location>
</feature>
<keyword evidence="2" id="KW-0805">Transcription regulation</keyword>